<dbReference type="SUPFAM" id="SSF52540">
    <property type="entry name" value="P-loop containing nucleoside triphosphate hydrolases"/>
    <property type="match status" value="1"/>
</dbReference>
<dbReference type="Proteomes" id="UP000076078">
    <property type="component" value="Unassembled WGS sequence"/>
</dbReference>
<sequence length="583" mass="67272">MEEAIKIIQEFSKEQLSDNEKDRVIGLLNNGDIIKIRYMISPITYIKSTILSRSDPIVGGTQGKQGKLPFHIQPRNILNKGEGLDLQDPTIVYRTQRLIELTEILDKSKYILIKSPPYTGKTSMGQLMEEHLKKTKPTSYVRRVSFIWENSGFDDLWQYHTGTIFQNWLKIAANEPVYLIVDECQSIYPINHQWNPLFWPLIKQLSGKIHLLMLSAYGEKPGSGSATPQEPHQSNVLSYETIFFTPSETSEIISKFEQSSFLLSQEVKNWIVNNCMNHPGLISRTLDEIKTKYQGIGKTIGGVSLDLNNKIYQFLLSSSFHKSIIDSRAAPEIDKFDDSEKRILDHITKYQKLDVDYGEDTTVHYTLVKRGFLIATNTTKGNDMTYQFSFPSPLYLRCYYIQRYHRGSVLEDFLVTPTEKGFEDLIVGSLRNFRPSNLASEFSSKSSLNEAIRPYEALWQQEFYYAASGARGPKFVSPNVRGALEIQGFVDFYINDDFRWAIEMVSEGDRLQEHLDRFTVNGKYGNLLEIVSKWCVIDFRAKFENQTVKVDNLWIVQYSQDFKTFTIHRHNCVPLTIQLHDNK</sequence>
<name>A0A151ZHF4_TIELA</name>
<dbReference type="AlphaFoldDB" id="A0A151ZHF4"/>
<dbReference type="InterPro" id="IPR027417">
    <property type="entry name" value="P-loop_NTPase"/>
</dbReference>
<evidence type="ECO:0000313" key="2">
    <source>
        <dbReference type="Proteomes" id="UP000076078"/>
    </source>
</evidence>
<comment type="caution">
    <text evidence="1">The sequence shown here is derived from an EMBL/GenBank/DDBJ whole genome shotgun (WGS) entry which is preliminary data.</text>
</comment>
<evidence type="ECO:0000313" key="1">
    <source>
        <dbReference type="EMBL" id="KYQ93411.1"/>
    </source>
</evidence>
<organism evidence="1 2">
    <name type="scientific">Tieghemostelium lacteum</name>
    <name type="common">Slime mold</name>
    <name type="synonym">Dictyostelium lacteum</name>
    <dbReference type="NCBI Taxonomy" id="361077"/>
    <lineage>
        <taxon>Eukaryota</taxon>
        <taxon>Amoebozoa</taxon>
        <taxon>Evosea</taxon>
        <taxon>Eumycetozoa</taxon>
        <taxon>Dictyostelia</taxon>
        <taxon>Dictyosteliales</taxon>
        <taxon>Raperosteliaceae</taxon>
        <taxon>Tieghemostelium</taxon>
    </lineage>
</organism>
<reference evidence="1 2" key="1">
    <citation type="submission" date="2015-12" db="EMBL/GenBank/DDBJ databases">
        <title>Dictyostelia acquired genes for synthesis and detection of signals that induce cell-type specialization by lateral gene transfer from prokaryotes.</title>
        <authorList>
            <person name="Gloeckner G."/>
            <person name="Schaap P."/>
        </authorList>
    </citation>
    <scope>NUCLEOTIDE SEQUENCE [LARGE SCALE GENOMIC DNA]</scope>
    <source>
        <strain evidence="1 2">TK</strain>
    </source>
</reference>
<gene>
    <name evidence="1" type="ORF">DLAC_06098</name>
</gene>
<dbReference type="EMBL" id="LODT01000028">
    <property type="protein sequence ID" value="KYQ93411.1"/>
    <property type="molecule type" value="Genomic_DNA"/>
</dbReference>
<dbReference type="OrthoDB" id="158739at2759"/>
<accession>A0A151ZHF4</accession>
<dbReference type="OMA" id="WIVINCA"/>
<keyword evidence="2" id="KW-1185">Reference proteome</keyword>
<dbReference type="InParanoid" id="A0A151ZHF4"/>
<protein>
    <submittedName>
        <fullName evidence="1">Uncharacterized protein</fullName>
    </submittedName>
</protein>
<proteinExistence type="predicted"/>